<evidence type="ECO:0000313" key="2">
    <source>
        <dbReference type="EnsemblPlants" id="KEH25422"/>
    </source>
</evidence>
<name>A0A072U6Z1_MEDTR</name>
<proteinExistence type="predicted"/>
<reference evidence="1 3" key="1">
    <citation type="journal article" date="2011" name="Nature">
        <title>The Medicago genome provides insight into the evolution of rhizobial symbioses.</title>
        <authorList>
            <person name="Young N.D."/>
            <person name="Debelle F."/>
            <person name="Oldroyd G.E."/>
            <person name="Geurts R."/>
            <person name="Cannon S.B."/>
            <person name="Udvardi M.K."/>
            <person name="Benedito V.A."/>
            <person name="Mayer K.F."/>
            <person name="Gouzy J."/>
            <person name="Schoof H."/>
            <person name="Van de Peer Y."/>
            <person name="Proost S."/>
            <person name="Cook D.R."/>
            <person name="Meyers B.C."/>
            <person name="Spannagl M."/>
            <person name="Cheung F."/>
            <person name="De Mita S."/>
            <person name="Krishnakumar V."/>
            <person name="Gundlach H."/>
            <person name="Zhou S."/>
            <person name="Mudge J."/>
            <person name="Bharti A.K."/>
            <person name="Murray J.D."/>
            <person name="Naoumkina M.A."/>
            <person name="Rosen B."/>
            <person name="Silverstein K.A."/>
            <person name="Tang H."/>
            <person name="Rombauts S."/>
            <person name="Zhao P.X."/>
            <person name="Zhou P."/>
            <person name="Barbe V."/>
            <person name="Bardou P."/>
            <person name="Bechner M."/>
            <person name="Bellec A."/>
            <person name="Berger A."/>
            <person name="Berges H."/>
            <person name="Bidwell S."/>
            <person name="Bisseling T."/>
            <person name="Choisne N."/>
            <person name="Couloux A."/>
            <person name="Denny R."/>
            <person name="Deshpande S."/>
            <person name="Dai X."/>
            <person name="Doyle J.J."/>
            <person name="Dudez A.M."/>
            <person name="Farmer A.D."/>
            <person name="Fouteau S."/>
            <person name="Franken C."/>
            <person name="Gibelin C."/>
            <person name="Gish J."/>
            <person name="Goldstein S."/>
            <person name="Gonzalez A.J."/>
            <person name="Green P.J."/>
            <person name="Hallab A."/>
            <person name="Hartog M."/>
            <person name="Hua A."/>
            <person name="Humphray S.J."/>
            <person name="Jeong D.H."/>
            <person name="Jing Y."/>
            <person name="Jocker A."/>
            <person name="Kenton S.M."/>
            <person name="Kim D.J."/>
            <person name="Klee K."/>
            <person name="Lai H."/>
            <person name="Lang C."/>
            <person name="Lin S."/>
            <person name="Macmil S.L."/>
            <person name="Magdelenat G."/>
            <person name="Matthews L."/>
            <person name="McCorrison J."/>
            <person name="Monaghan E.L."/>
            <person name="Mun J.H."/>
            <person name="Najar F.Z."/>
            <person name="Nicholson C."/>
            <person name="Noirot C."/>
            <person name="O'Bleness M."/>
            <person name="Paule C.R."/>
            <person name="Poulain J."/>
            <person name="Prion F."/>
            <person name="Qin B."/>
            <person name="Qu C."/>
            <person name="Retzel E.F."/>
            <person name="Riddle C."/>
            <person name="Sallet E."/>
            <person name="Samain S."/>
            <person name="Samson N."/>
            <person name="Sanders I."/>
            <person name="Saurat O."/>
            <person name="Scarpelli C."/>
            <person name="Schiex T."/>
            <person name="Segurens B."/>
            <person name="Severin A.J."/>
            <person name="Sherrier D.J."/>
            <person name="Shi R."/>
            <person name="Sims S."/>
            <person name="Singer S.R."/>
            <person name="Sinharoy S."/>
            <person name="Sterck L."/>
            <person name="Viollet A."/>
            <person name="Wang B.B."/>
            <person name="Wang K."/>
            <person name="Wang M."/>
            <person name="Wang X."/>
            <person name="Warfsmann J."/>
            <person name="Weissenbach J."/>
            <person name="White D.D."/>
            <person name="White J.D."/>
            <person name="Wiley G.B."/>
            <person name="Wincker P."/>
            <person name="Xing Y."/>
            <person name="Yang L."/>
            <person name="Yao Z."/>
            <person name="Ying F."/>
            <person name="Zhai J."/>
            <person name="Zhou L."/>
            <person name="Zuber A."/>
            <person name="Denarie J."/>
            <person name="Dixon R.A."/>
            <person name="May G.D."/>
            <person name="Schwartz D.C."/>
            <person name="Rogers J."/>
            <person name="Quetier F."/>
            <person name="Town C.D."/>
            <person name="Roe B.A."/>
        </authorList>
    </citation>
    <scope>NUCLEOTIDE SEQUENCE [LARGE SCALE GENOMIC DNA]</scope>
    <source>
        <strain evidence="1">A17</strain>
        <strain evidence="2 3">cv. Jemalong A17</strain>
    </source>
</reference>
<accession>A0A072U6Z1</accession>
<reference evidence="1 3" key="2">
    <citation type="journal article" date="2014" name="BMC Genomics">
        <title>An improved genome release (version Mt4.0) for the model legume Medicago truncatula.</title>
        <authorList>
            <person name="Tang H."/>
            <person name="Krishnakumar V."/>
            <person name="Bidwell S."/>
            <person name="Rosen B."/>
            <person name="Chan A."/>
            <person name="Zhou S."/>
            <person name="Gentzbittel L."/>
            <person name="Childs K.L."/>
            <person name="Yandell M."/>
            <person name="Gundlach H."/>
            <person name="Mayer K.F."/>
            <person name="Schwartz D.C."/>
            <person name="Town C.D."/>
        </authorList>
    </citation>
    <scope>GENOME REANNOTATION</scope>
    <source>
        <strain evidence="1">A17</strain>
        <strain evidence="2 3">cv. Jemalong A17</strain>
    </source>
</reference>
<reference evidence="2" key="3">
    <citation type="submission" date="2015-04" db="UniProtKB">
        <authorList>
            <consortium name="EnsemblPlants"/>
        </authorList>
    </citation>
    <scope>IDENTIFICATION</scope>
    <source>
        <strain evidence="2">cv. Jemalong A17</strain>
    </source>
</reference>
<dbReference type="HOGENOM" id="CLU_2267775_0_0_1"/>
<protein>
    <submittedName>
        <fullName evidence="1 2">Uncharacterized protein</fullName>
    </submittedName>
</protein>
<dbReference type="AlphaFoldDB" id="A0A072U6Z1"/>
<organism evidence="1 3">
    <name type="scientific">Medicago truncatula</name>
    <name type="common">Barrel medic</name>
    <name type="synonym">Medicago tribuloides</name>
    <dbReference type="NCBI Taxonomy" id="3880"/>
    <lineage>
        <taxon>Eukaryota</taxon>
        <taxon>Viridiplantae</taxon>
        <taxon>Streptophyta</taxon>
        <taxon>Embryophyta</taxon>
        <taxon>Tracheophyta</taxon>
        <taxon>Spermatophyta</taxon>
        <taxon>Magnoliopsida</taxon>
        <taxon>eudicotyledons</taxon>
        <taxon>Gunneridae</taxon>
        <taxon>Pentapetalae</taxon>
        <taxon>rosids</taxon>
        <taxon>fabids</taxon>
        <taxon>Fabales</taxon>
        <taxon>Fabaceae</taxon>
        <taxon>Papilionoideae</taxon>
        <taxon>50 kb inversion clade</taxon>
        <taxon>NPAAA clade</taxon>
        <taxon>Hologalegina</taxon>
        <taxon>IRL clade</taxon>
        <taxon>Trifolieae</taxon>
        <taxon>Medicago</taxon>
    </lineage>
</organism>
<sequence>MQSHTCTASRSLSFRCDSVFPRSMPGAGPLPALICVGRYMPTSFRLVRPRTTSYWESPIPARPRDPSHSDVIQFFLETCQESDHSPLSSASGVTIIGEKLEEF</sequence>
<evidence type="ECO:0000313" key="1">
    <source>
        <dbReference type="EMBL" id="KEH25422.1"/>
    </source>
</evidence>
<gene>
    <name evidence="1" type="ordered locus">MTR_6g022660</name>
</gene>
<evidence type="ECO:0000313" key="3">
    <source>
        <dbReference type="Proteomes" id="UP000002051"/>
    </source>
</evidence>
<dbReference type="EnsemblPlants" id="KEH25422">
    <property type="protein sequence ID" value="KEH25422"/>
    <property type="gene ID" value="MTR_6g022660"/>
</dbReference>
<keyword evidence="3" id="KW-1185">Reference proteome</keyword>
<dbReference type="EMBL" id="CM001222">
    <property type="protein sequence ID" value="KEH25422.1"/>
    <property type="molecule type" value="Genomic_DNA"/>
</dbReference>
<dbReference type="Proteomes" id="UP000002051">
    <property type="component" value="Chromosome 6"/>
</dbReference>